<dbReference type="SMART" id="SM00382">
    <property type="entry name" value="AAA"/>
    <property type="match status" value="1"/>
</dbReference>
<dbReference type="Pfam" id="PF13401">
    <property type="entry name" value="AAA_22"/>
    <property type="match status" value="1"/>
</dbReference>
<reference evidence="2 3" key="2">
    <citation type="submission" date="2013-11" db="EMBL/GenBank/DDBJ databases">
        <title>Whole genome shotgun sequence of Vibrio halioticoli NBRC 102217.</title>
        <authorList>
            <person name="Isaki S."/>
            <person name="Kimura A."/>
            <person name="Ohji S."/>
            <person name="Hosoyama A."/>
            <person name="Fujita N."/>
            <person name="Hashimoto M."/>
            <person name="Hosoyama Y."/>
            <person name="Yamazoe A."/>
        </authorList>
    </citation>
    <scope>NUCLEOTIDE SEQUENCE [LARGE SCALE GENOMIC DNA]</scope>
    <source>
        <strain evidence="2 3">NBRC 102217</strain>
    </source>
</reference>
<organism evidence="2 3">
    <name type="scientific">Vibrio halioticoli NBRC 102217</name>
    <dbReference type="NCBI Taxonomy" id="1219072"/>
    <lineage>
        <taxon>Bacteria</taxon>
        <taxon>Pseudomonadati</taxon>
        <taxon>Pseudomonadota</taxon>
        <taxon>Gammaproteobacteria</taxon>
        <taxon>Vibrionales</taxon>
        <taxon>Vibrionaceae</taxon>
        <taxon>Vibrio</taxon>
    </lineage>
</organism>
<gene>
    <name evidence="2" type="ORF">VHA01S_027_00150</name>
</gene>
<dbReference type="SUPFAM" id="SSF52540">
    <property type="entry name" value="P-loop containing nucleoside triphosphate hydrolases"/>
    <property type="match status" value="1"/>
</dbReference>
<dbReference type="eggNOG" id="COG3267">
    <property type="taxonomic scope" value="Bacteria"/>
</dbReference>
<proteinExistence type="predicted"/>
<dbReference type="AlphaFoldDB" id="V5F3K4"/>
<dbReference type="GO" id="GO:0016887">
    <property type="term" value="F:ATP hydrolysis activity"/>
    <property type="evidence" value="ECO:0007669"/>
    <property type="project" value="InterPro"/>
</dbReference>
<name>V5F3K4_9VIBR</name>
<dbReference type="eggNOG" id="COG3409">
    <property type="taxonomic scope" value="Bacteria"/>
</dbReference>
<dbReference type="Gene3D" id="1.10.101.10">
    <property type="entry name" value="PGBD-like superfamily/PGBD"/>
    <property type="match status" value="1"/>
</dbReference>
<dbReference type="InterPro" id="IPR036366">
    <property type="entry name" value="PGBDSf"/>
</dbReference>
<dbReference type="InterPro" id="IPR048809">
    <property type="entry name" value="GspA_C39-like"/>
</dbReference>
<dbReference type="InterPro" id="IPR003593">
    <property type="entry name" value="AAA+_ATPase"/>
</dbReference>
<accession>V5F3K4</accession>
<dbReference type="Gene3D" id="3.40.50.300">
    <property type="entry name" value="P-loop containing nucleotide triphosphate hydrolases"/>
    <property type="match status" value="1"/>
</dbReference>
<dbReference type="Pfam" id="PF01471">
    <property type="entry name" value="PG_binding_1"/>
    <property type="match status" value="1"/>
</dbReference>
<dbReference type="CDD" id="cd00009">
    <property type="entry name" value="AAA"/>
    <property type="match status" value="1"/>
</dbReference>
<dbReference type="Gene3D" id="3.90.70.10">
    <property type="entry name" value="Cysteine proteinases"/>
    <property type="match status" value="1"/>
</dbReference>
<evidence type="ECO:0000313" key="2">
    <source>
        <dbReference type="EMBL" id="GAD89759.1"/>
    </source>
</evidence>
<dbReference type="InterPro" id="IPR027417">
    <property type="entry name" value="P-loop_NTPase"/>
</dbReference>
<feature type="domain" description="AAA+ ATPase" evidence="1">
    <location>
        <begin position="42"/>
        <end position="195"/>
    </location>
</feature>
<dbReference type="PANTHER" id="PTHR35894:SF1">
    <property type="entry name" value="PHOSPHORIBULOKINASE _ URIDINE KINASE FAMILY"/>
    <property type="match status" value="1"/>
</dbReference>
<sequence>MYKDFFGFVEEPFSIVPSSKYLFLSARHREALSHLQIGLNSGGGFAMLTGEVGTGKTTVSKAMLANLEGNWVAGLILNPTFSEVELLEAICDEFSLSYTQPSSLKQLSQAIYHYLLDNHKKGIQTLLLIDEAQHLSAQVLEQLRLLTNLETDSRKLLKVLLVGQPELQHKLQTIELRQLAQRITGRYHLLPLVEKDIADYIGFRLRVAGGREDIFSDRAVQFIASQSQGIPRLINLICDKALYYAMLSQQNSVDRNIAKKACHDVLAYQAPTGNKAQVSTHSSRSHHWLSPALLSLAIAGATYLGLTSWHQWQQLQTQFNEQQAHTQQLQQQMAEKQSIANQEQQHFAQLIGQSRSPMGAMQALYHLWGFDASIVDSDCEYGTTPPFHCFQSKASLSSIVASNRPVVITLYDDQHPYFAILQGVANDRVTLLLAGERVQLPVTWLDQHWKGQFRYLWYSEILETVKANSSGQQVQILDKLLAKALNATPLETSIFNDELKKRVSTFQAWQGLDADGIAGNQTLRQLDRLTSDNAPKLLSATAQLSAPSTSSVQADSEENQ</sequence>
<dbReference type="PANTHER" id="PTHR35894">
    <property type="entry name" value="GENERAL SECRETION PATHWAY PROTEIN A-RELATED"/>
    <property type="match status" value="1"/>
</dbReference>
<dbReference type="InterPro" id="IPR049945">
    <property type="entry name" value="AAA_22"/>
</dbReference>
<protein>
    <recommendedName>
        <fullName evidence="1">AAA+ ATPase domain-containing protein</fullName>
    </recommendedName>
</protein>
<evidence type="ECO:0000259" key="1">
    <source>
        <dbReference type="SMART" id="SM00382"/>
    </source>
</evidence>
<dbReference type="Pfam" id="PF21327">
    <property type="entry name" value="GspA_C39-like"/>
    <property type="match status" value="1"/>
</dbReference>
<dbReference type="EMBL" id="BAUJ01000027">
    <property type="protein sequence ID" value="GAD89759.1"/>
    <property type="molecule type" value="Genomic_DNA"/>
</dbReference>
<dbReference type="InterPro" id="IPR036365">
    <property type="entry name" value="PGBD-like_sf"/>
</dbReference>
<dbReference type="SUPFAM" id="SSF47090">
    <property type="entry name" value="PGBD-like"/>
    <property type="match status" value="1"/>
</dbReference>
<evidence type="ECO:0000313" key="3">
    <source>
        <dbReference type="Proteomes" id="UP000017800"/>
    </source>
</evidence>
<dbReference type="InterPro" id="IPR002477">
    <property type="entry name" value="Peptidoglycan-bd-like"/>
</dbReference>
<comment type="caution">
    <text evidence="2">The sequence shown here is derived from an EMBL/GenBank/DDBJ whole genome shotgun (WGS) entry which is preliminary data.</text>
</comment>
<reference evidence="2 3" key="1">
    <citation type="submission" date="2013-10" db="EMBL/GenBank/DDBJ databases">
        <authorList>
            <person name="Ichikawa N."/>
            <person name="Kimura A."/>
            <person name="Ohji S."/>
            <person name="Hosoyama A."/>
            <person name="Fujita N."/>
        </authorList>
    </citation>
    <scope>NUCLEOTIDE SEQUENCE [LARGE SCALE GENOMIC DNA]</scope>
    <source>
        <strain evidence="2 3">NBRC 102217</strain>
    </source>
</reference>
<dbReference type="Proteomes" id="UP000017800">
    <property type="component" value="Unassembled WGS sequence"/>
</dbReference>
<dbReference type="OrthoDB" id="9780149at2"/>
<dbReference type="InterPro" id="IPR052026">
    <property type="entry name" value="ExeA_AAA_ATPase_DNA-bind"/>
</dbReference>
<keyword evidence="3" id="KW-1185">Reference proteome</keyword>
<dbReference type="RefSeq" id="WP_023404121.1">
    <property type="nucleotide sequence ID" value="NZ_BAUJ01000027.1"/>
</dbReference>